<evidence type="ECO:0000256" key="13">
    <source>
        <dbReference type="SAM" id="SignalP"/>
    </source>
</evidence>
<feature type="domain" description="TonB-dependent receptor-like beta-barrel" evidence="14">
    <location>
        <begin position="281"/>
        <end position="709"/>
    </location>
</feature>
<gene>
    <name evidence="16" type="ORF">CWC05_07950</name>
</gene>
<keyword evidence="13" id="KW-0732">Signal</keyword>
<keyword evidence="16" id="KW-0675">Receptor</keyword>
<dbReference type="GO" id="GO:0006826">
    <property type="term" value="P:iron ion transport"/>
    <property type="evidence" value="ECO:0007669"/>
    <property type="project" value="UniProtKB-KW"/>
</dbReference>
<dbReference type="Pfam" id="PF00593">
    <property type="entry name" value="TonB_dep_Rec_b-barrel"/>
    <property type="match status" value="1"/>
</dbReference>
<keyword evidence="5 11" id="KW-0812">Transmembrane</keyword>
<keyword evidence="6" id="KW-0408">Iron</keyword>
<dbReference type="EMBL" id="PNCG01000006">
    <property type="protein sequence ID" value="TMP87516.1"/>
    <property type="molecule type" value="Genomic_DNA"/>
</dbReference>
<keyword evidence="10 11" id="KW-0998">Cell outer membrane</keyword>
<dbReference type="PROSITE" id="PS52016">
    <property type="entry name" value="TONB_DEPENDENT_REC_3"/>
    <property type="match status" value="1"/>
</dbReference>
<dbReference type="STRING" id="151081.TW72_16985"/>
<dbReference type="GO" id="GO:0009279">
    <property type="term" value="C:cell outer membrane"/>
    <property type="evidence" value="ECO:0007669"/>
    <property type="project" value="UniProtKB-SubCell"/>
</dbReference>
<keyword evidence="3 11" id="KW-1134">Transmembrane beta strand</keyword>
<organism evidence="16 17">
    <name type="scientific">Pseudoalteromonas ruthenica</name>
    <dbReference type="NCBI Taxonomy" id="151081"/>
    <lineage>
        <taxon>Bacteria</taxon>
        <taxon>Pseudomonadati</taxon>
        <taxon>Pseudomonadota</taxon>
        <taxon>Gammaproteobacteria</taxon>
        <taxon>Alteromonadales</taxon>
        <taxon>Pseudoalteromonadaceae</taxon>
        <taxon>Pseudoalteromonas</taxon>
    </lineage>
</organism>
<protein>
    <submittedName>
        <fullName evidence="16">TonB-dependent receptor</fullName>
    </submittedName>
</protein>
<feature type="chain" id="PRO_5024352591" evidence="13">
    <location>
        <begin position="23"/>
        <end position="746"/>
    </location>
</feature>
<evidence type="ECO:0000256" key="1">
    <source>
        <dbReference type="ARBA" id="ARBA00004571"/>
    </source>
</evidence>
<dbReference type="Pfam" id="PF07715">
    <property type="entry name" value="Plug"/>
    <property type="match status" value="1"/>
</dbReference>
<keyword evidence="9 11" id="KW-0472">Membrane</keyword>
<keyword evidence="2 11" id="KW-0813">Transport</keyword>
<feature type="signal peptide" evidence="13">
    <location>
        <begin position="1"/>
        <end position="22"/>
    </location>
</feature>
<evidence type="ECO:0000313" key="17">
    <source>
        <dbReference type="Proteomes" id="UP000305874"/>
    </source>
</evidence>
<evidence type="ECO:0000256" key="7">
    <source>
        <dbReference type="ARBA" id="ARBA00023065"/>
    </source>
</evidence>
<dbReference type="InterPro" id="IPR000531">
    <property type="entry name" value="Beta-barrel_TonB"/>
</dbReference>
<dbReference type="Proteomes" id="UP000305874">
    <property type="component" value="Unassembled WGS sequence"/>
</dbReference>
<dbReference type="SUPFAM" id="SSF56935">
    <property type="entry name" value="Porins"/>
    <property type="match status" value="1"/>
</dbReference>
<comment type="similarity">
    <text evidence="11 12">Belongs to the TonB-dependent receptor family.</text>
</comment>
<dbReference type="PANTHER" id="PTHR32552:SF81">
    <property type="entry name" value="TONB-DEPENDENT OUTER MEMBRANE RECEPTOR"/>
    <property type="match status" value="1"/>
</dbReference>
<comment type="subcellular location">
    <subcellularLocation>
        <location evidence="1 11">Cell outer membrane</location>
        <topology evidence="1 11">Multi-pass membrane protein</topology>
    </subcellularLocation>
</comment>
<evidence type="ECO:0000256" key="3">
    <source>
        <dbReference type="ARBA" id="ARBA00022452"/>
    </source>
</evidence>
<evidence type="ECO:0000256" key="6">
    <source>
        <dbReference type="ARBA" id="ARBA00023004"/>
    </source>
</evidence>
<dbReference type="Gene3D" id="2.40.170.20">
    <property type="entry name" value="TonB-dependent receptor, beta-barrel domain"/>
    <property type="match status" value="1"/>
</dbReference>
<dbReference type="RefSeq" id="WP_138547885.1">
    <property type="nucleotide sequence ID" value="NZ_PNCG01000006.1"/>
</dbReference>
<evidence type="ECO:0000256" key="12">
    <source>
        <dbReference type="RuleBase" id="RU003357"/>
    </source>
</evidence>
<evidence type="ECO:0000256" key="8">
    <source>
        <dbReference type="ARBA" id="ARBA00023077"/>
    </source>
</evidence>
<keyword evidence="4" id="KW-0410">Iron transport</keyword>
<comment type="caution">
    <text evidence="16">The sequence shown here is derived from an EMBL/GenBank/DDBJ whole genome shotgun (WGS) entry which is preliminary data.</text>
</comment>
<evidence type="ECO:0000256" key="11">
    <source>
        <dbReference type="PROSITE-ProRule" id="PRU01360"/>
    </source>
</evidence>
<evidence type="ECO:0000256" key="5">
    <source>
        <dbReference type="ARBA" id="ARBA00022692"/>
    </source>
</evidence>
<dbReference type="InterPro" id="IPR039426">
    <property type="entry name" value="TonB-dep_rcpt-like"/>
</dbReference>
<proteinExistence type="inferred from homology"/>
<name>A0A5S3Z7J5_9GAMM</name>
<evidence type="ECO:0000256" key="4">
    <source>
        <dbReference type="ARBA" id="ARBA00022496"/>
    </source>
</evidence>
<evidence type="ECO:0000256" key="2">
    <source>
        <dbReference type="ARBA" id="ARBA00022448"/>
    </source>
</evidence>
<dbReference type="AlphaFoldDB" id="A0A5S3Z7J5"/>
<evidence type="ECO:0000256" key="9">
    <source>
        <dbReference type="ARBA" id="ARBA00023136"/>
    </source>
</evidence>
<reference evidence="16 17" key="1">
    <citation type="submission" date="2017-12" db="EMBL/GenBank/DDBJ databases">
        <authorList>
            <person name="Paulsen S."/>
            <person name="Gram L.K."/>
        </authorList>
    </citation>
    <scope>NUCLEOTIDE SEQUENCE [LARGE SCALE GENOMIC DNA]</scope>
    <source>
        <strain evidence="16 17">S2897</strain>
    </source>
</reference>
<evidence type="ECO:0000259" key="14">
    <source>
        <dbReference type="Pfam" id="PF00593"/>
    </source>
</evidence>
<accession>A0A5S3Z7J5</accession>
<dbReference type="InterPro" id="IPR012910">
    <property type="entry name" value="Plug_dom"/>
</dbReference>
<feature type="domain" description="TonB-dependent receptor plug" evidence="15">
    <location>
        <begin position="46"/>
        <end position="154"/>
    </location>
</feature>
<dbReference type="InterPro" id="IPR036942">
    <property type="entry name" value="Beta-barrel_TonB_sf"/>
</dbReference>
<keyword evidence="8 12" id="KW-0798">TonB box</keyword>
<sequence>MTWQLKRTLLCIPFACTTVAQAQQTSADEQMEVIEVYAQKRAQQANEVGVSITYIGEQQLTDAAIKDTTELGRFSANVKISQNAAEGTPPAINIRGVGLIDYNTANTSPVGLYVDGVNSGSASHQIANLYDIQQVEVLKGPQGTLFGRNTTGGAILVRTARPEFDNYGYVKGAIGSDDWRQAQLVGNMQVSKQQALRVALNHQKYDYTSYNLAQAYPEAGLEQNDARVSYLGQWQQLNWFTKVEYSRWQGLTQPVGNIGIISPSDGSSCTLAQINQGGCVDAFGFNDGSDDFWAVKVNNNNAHETTRWGLTNELGWQVNTHWQALWLLGVSDLERDHGFNCDGSVARLCEGNLGLQTRSLSNELRLQGHYQQHHITLGAYQLSEQIEQLNNNDLLRDFRGILDPSLTANFLYDNEIDTRSWALFAHAQWQLSPRWALITGVRYSDETVEYDSVSTLNVPIAADPQGGITIDYYQVSGQQDDDGVSTELALHYTDSRDNLYYYRYSDGHKSGGYNGGFLSTPEQAQQANYGPEQLSAHEIGFKTPLMRSGFGFDGAIFYYQYDDQQVFMNQASANPQQPPLQLLENVASSRISGAELAMYYRPKGPWRAHLALGYIPNAEFEQYTDPLGNTLTDHRLPFTSKWNINGALAYSWAWTNVDMRAGGSFDFQSDYYFDQNENPIASQGDYTLWDAHIVADYQQWQARLWAKNVFDTHYSHLKFDLSEFLGMYEDFKGEGRRVGLDVTFHF</sequence>
<evidence type="ECO:0000256" key="10">
    <source>
        <dbReference type="ARBA" id="ARBA00023237"/>
    </source>
</evidence>
<reference evidence="17" key="2">
    <citation type="submission" date="2019-06" db="EMBL/GenBank/DDBJ databases">
        <title>Co-occurence of chitin degradation, pigmentation and bioactivity in marine Pseudoalteromonas.</title>
        <authorList>
            <person name="Sonnenschein E.C."/>
            <person name="Bech P.K."/>
        </authorList>
    </citation>
    <scope>NUCLEOTIDE SEQUENCE [LARGE SCALE GENOMIC DNA]</scope>
    <source>
        <strain evidence="17">S2897</strain>
    </source>
</reference>
<keyword evidence="7" id="KW-0406">Ion transport</keyword>
<dbReference type="PANTHER" id="PTHR32552">
    <property type="entry name" value="FERRICHROME IRON RECEPTOR-RELATED"/>
    <property type="match status" value="1"/>
</dbReference>
<evidence type="ECO:0000313" key="16">
    <source>
        <dbReference type="EMBL" id="TMP87516.1"/>
    </source>
</evidence>
<evidence type="ECO:0000259" key="15">
    <source>
        <dbReference type="Pfam" id="PF07715"/>
    </source>
</evidence>